<keyword evidence="2 4" id="KW-0472">Membrane</keyword>
<evidence type="ECO:0000259" key="6">
    <source>
        <dbReference type="PROSITE" id="PS51123"/>
    </source>
</evidence>
<feature type="region of interest" description="Disordered" evidence="5">
    <location>
        <begin position="590"/>
        <end position="611"/>
    </location>
</feature>
<dbReference type="EMBL" id="CP059851">
    <property type="protein sequence ID" value="QMW22851.1"/>
    <property type="molecule type" value="Genomic_DNA"/>
</dbReference>
<evidence type="ECO:0000313" key="8">
    <source>
        <dbReference type="Proteomes" id="UP000515292"/>
    </source>
</evidence>
<accession>A0A7G5IHK9</accession>
<dbReference type="PANTHER" id="PTHR30329">
    <property type="entry name" value="STATOR ELEMENT OF FLAGELLAR MOTOR COMPLEX"/>
    <property type="match status" value="1"/>
</dbReference>
<feature type="domain" description="OmpA-like" evidence="6">
    <location>
        <begin position="268"/>
        <end position="385"/>
    </location>
</feature>
<evidence type="ECO:0000256" key="3">
    <source>
        <dbReference type="ARBA" id="ARBA00023237"/>
    </source>
</evidence>
<dbReference type="InterPro" id="IPR006665">
    <property type="entry name" value="OmpA-like"/>
</dbReference>
<dbReference type="PROSITE" id="PS51123">
    <property type="entry name" value="OMPA_2"/>
    <property type="match status" value="1"/>
</dbReference>
<reference evidence="7 8" key="1">
    <citation type="submission" date="2020-07" db="EMBL/GenBank/DDBJ databases">
        <title>Complete genome sequence for Sandaracinobacter sp. M6.</title>
        <authorList>
            <person name="Tang Y."/>
            <person name="Liu Q."/>
            <person name="Guo Z."/>
            <person name="Lei P."/>
            <person name="Huang B."/>
        </authorList>
    </citation>
    <scope>NUCLEOTIDE SEQUENCE [LARGE SCALE GENOMIC DNA]</scope>
    <source>
        <strain evidence="7 8">M6</strain>
    </source>
</reference>
<dbReference type="InterPro" id="IPR050330">
    <property type="entry name" value="Bact_OuterMem_StrucFunc"/>
</dbReference>
<name>A0A7G5IHK9_9SPHN</name>
<protein>
    <submittedName>
        <fullName evidence="7">OmpA family protein</fullName>
    </submittedName>
</protein>
<evidence type="ECO:0000256" key="1">
    <source>
        <dbReference type="ARBA" id="ARBA00004442"/>
    </source>
</evidence>
<dbReference type="PANTHER" id="PTHR30329:SF21">
    <property type="entry name" value="LIPOPROTEIN YIAD-RELATED"/>
    <property type="match status" value="1"/>
</dbReference>
<dbReference type="SUPFAM" id="SSF103088">
    <property type="entry name" value="OmpA-like"/>
    <property type="match status" value="1"/>
</dbReference>
<dbReference type="KEGG" id="sand:H3309_16395"/>
<sequence>MADNPIETMTPGQILTDTSVANFIKAMGISIAEAQLQLDLNSLAQVGEYVQPREGLGGKSLLQLGLSPPFYHYQHADLTVSLQLTMKVGRTEAFGIGGRVDFGLNNGPGAASGTPANARLAQVTLTAMPASVTVAGTRLEVTGADLETAANGLADRLRMPTGRFDRVFVNNTARDVTLALTPGSATNPVLSRNAVAFLPTARADAALIRISNTPTAGANEVYTLASGKVATVNSEADSLAFARSVRTAIAGLGGFNARLVRDANGATTAPDAPGAIAIALFDTGSSVLKPAALTELGVIASILRGGTQAITVSGFTDRQGGEANNVRLGSDRATRVRDQLIALGIAASRITTVLPSTGETRWAGTPNGADNAQFRRAEVTIPGNDHYIVVESAGTNLQATPTPNRTDGSAGNGFVALARSSAQAVDATAVNVGTAATAVAVSGAAVNSDGTVFATDSPEAFAFNLARDINAGSATNGARATRRGAVVFVARADDAIVLDLLTLGTADITLAADGGARISQPLASAAGPGSSSTPTADPNRTNYALAVGISVDYRTSRMFEQSVNGNSSISARIVSIPAPVEFLDEIRTFLAPQPATPTPSPTPTPTPTPTP</sequence>
<evidence type="ECO:0000256" key="4">
    <source>
        <dbReference type="PROSITE-ProRule" id="PRU00473"/>
    </source>
</evidence>
<dbReference type="InterPro" id="IPR036737">
    <property type="entry name" value="OmpA-like_sf"/>
</dbReference>
<keyword evidence="3" id="KW-0998">Cell outer membrane</keyword>
<dbReference type="Gene3D" id="3.30.1330.60">
    <property type="entry name" value="OmpA-like domain"/>
    <property type="match status" value="1"/>
</dbReference>
<proteinExistence type="predicted"/>
<feature type="compositionally biased region" description="Pro residues" evidence="5">
    <location>
        <begin position="594"/>
        <end position="611"/>
    </location>
</feature>
<organism evidence="7 8">
    <name type="scientific">Sandaracinobacteroides saxicola</name>
    <dbReference type="NCBI Taxonomy" id="2759707"/>
    <lineage>
        <taxon>Bacteria</taxon>
        <taxon>Pseudomonadati</taxon>
        <taxon>Pseudomonadota</taxon>
        <taxon>Alphaproteobacteria</taxon>
        <taxon>Sphingomonadales</taxon>
        <taxon>Sphingosinicellaceae</taxon>
        <taxon>Sandaracinobacteroides</taxon>
    </lineage>
</organism>
<comment type="subcellular location">
    <subcellularLocation>
        <location evidence="1">Cell outer membrane</location>
    </subcellularLocation>
</comment>
<dbReference type="RefSeq" id="WP_182296140.1">
    <property type="nucleotide sequence ID" value="NZ_CP059851.1"/>
</dbReference>
<keyword evidence="8" id="KW-1185">Reference proteome</keyword>
<evidence type="ECO:0000313" key="7">
    <source>
        <dbReference type="EMBL" id="QMW22851.1"/>
    </source>
</evidence>
<dbReference type="AlphaFoldDB" id="A0A7G5IHK9"/>
<dbReference type="InterPro" id="IPR006664">
    <property type="entry name" value="OMP_bac"/>
</dbReference>
<dbReference type="GO" id="GO:0009279">
    <property type="term" value="C:cell outer membrane"/>
    <property type="evidence" value="ECO:0007669"/>
    <property type="project" value="UniProtKB-SubCell"/>
</dbReference>
<dbReference type="CDD" id="cd07185">
    <property type="entry name" value="OmpA_C-like"/>
    <property type="match status" value="1"/>
</dbReference>
<gene>
    <name evidence="7" type="ORF">H3309_16395</name>
</gene>
<dbReference type="PRINTS" id="PR01021">
    <property type="entry name" value="OMPADOMAIN"/>
</dbReference>
<dbReference type="Pfam" id="PF00691">
    <property type="entry name" value="OmpA"/>
    <property type="match status" value="1"/>
</dbReference>
<evidence type="ECO:0000256" key="5">
    <source>
        <dbReference type="SAM" id="MobiDB-lite"/>
    </source>
</evidence>
<dbReference type="Proteomes" id="UP000515292">
    <property type="component" value="Chromosome"/>
</dbReference>
<evidence type="ECO:0000256" key="2">
    <source>
        <dbReference type="ARBA" id="ARBA00023136"/>
    </source>
</evidence>